<accession>A0ABQ3GQS6</accession>
<dbReference type="RefSeq" id="WP_264997158.1">
    <property type="nucleotide sequence ID" value="NZ_BMZR01000001.1"/>
</dbReference>
<gene>
    <name evidence="1" type="ORF">GCM10016272_07120</name>
</gene>
<protein>
    <submittedName>
        <fullName evidence="1">Uncharacterized protein</fullName>
    </submittedName>
</protein>
<organism evidence="1 2">
    <name type="scientific">Psychrobacter glaciei</name>
    <dbReference type="NCBI Taxonomy" id="619771"/>
    <lineage>
        <taxon>Bacteria</taxon>
        <taxon>Pseudomonadati</taxon>
        <taxon>Pseudomonadota</taxon>
        <taxon>Gammaproteobacteria</taxon>
        <taxon>Moraxellales</taxon>
        <taxon>Moraxellaceae</taxon>
        <taxon>Psychrobacter</taxon>
    </lineage>
</organism>
<comment type="caution">
    <text evidence="1">The sequence shown here is derived from an EMBL/GenBank/DDBJ whole genome shotgun (WGS) entry which is preliminary data.</text>
</comment>
<reference evidence="2" key="1">
    <citation type="journal article" date="2019" name="Int. J. Syst. Evol. Microbiol.">
        <title>The Global Catalogue of Microorganisms (GCM) 10K type strain sequencing project: providing services to taxonomists for standard genome sequencing and annotation.</title>
        <authorList>
            <consortium name="The Broad Institute Genomics Platform"/>
            <consortium name="The Broad Institute Genome Sequencing Center for Infectious Disease"/>
            <person name="Wu L."/>
            <person name="Ma J."/>
        </authorList>
    </citation>
    <scope>NUCLEOTIDE SEQUENCE [LARGE SCALE GENOMIC DNA]</scope>
    <source>
        <strain evidence="2">KCTC 42280</strain>
    </source>
</reference>
<dbReference type="EMBL" id="BMZR01000001">
    <property type="protein sequence ID" value="GHD28151.1"/>
    <property type="molecule type" value="Genomic_DNA"/>
</dbReference>
<sequence>MTTFNMNKPEIEQAAIEFKTALINWKSREGIIGAFSTYRDQ</sequence>
<dbReference type="Proteomes" id="UP000610203">
    <property type="component" value="Unassembled WGS sequence"/>
</dbReference>
<evidence type="ECO:0000313" key="2">
    <source>
        <dbReference type="Proteomes" id="UP000610203"/>
    </source>
</evidence>
<proteinExistence type="predicted"/>
<name>A0ABQ3GQS6_9GAMM</name>
<evidence type="ECO:0000313" key="1">
    <source>
        <dbReference type="EMBL" id="GHD28151.1"/>
    </source>
</evidence>
<keyword evidence="2" id="KW-1185">Reference proteome</keyword>